<protein>
    <submittedName>
        <fullName evidence="2">Uncharacterized protein</fullName>
    </submittedName>
</protein>
<gene>
    <name evidence="2" type="ORF">BT96DRAFT_1018372</name>
</gene>
<sequence>MPNGISLQALRKRASSDKPGSDEALKEICSMMMQSTAGIEKNLPILLEYLARNKPPESKPPTLTGCVLLPVDVLEATAFATCPREFKQGGSYTTPLPLEITSLLQKHWRSIYSWCSFFLKTYVDFENPLSFDDFEMKAFSIILMLFAVLIWKSIRARELAMTPEAPKMILKSHMYALAIDASLFPQKIDLCDCARNITATVLTGSERKFWENHCAIAWGETPPIVIGTVIRNLANLSHCSGTRMNYSRVHTYLQVISRTASLSSLFDLSFNRILMQHRSVYFITRILRRLSRHAASVWNALSELMPNEKKHSDELVQGATASANPSNQDCYKLFGSCRKQATNSPHSFGDPPSQRPIDRWLKGHPLDNVAFTSQIEFQGSTCGRIWLKFKEAVGRWIELRRSWDAQAGEFLLESSVIAAKKPTGLCIIETNAVKSHSSTKVGDGLPRLPDNREHEIVQFIVQAHLWSIRDDLSKFRESHRRQFGRLAEHPDVREGSAVGTPASIGVHDLIPVIDFTCIYVDAFEPEKWIWTYQEVASILPYKDWGAKMDVFLEWESKNPDRAAHSGPVSLARLPHPRNNIYLPIFLCAN</sequence>
<reference evidence="2" key="1">
    <citation type="journal article" date="2019" name="Environ. Microbiol.">
        <title>Fungal ecological strategies reflected in gene transcription - a case study of two litter decomposers.</title>
        <authorList>
            <person name="Barbi F."/>
            <person name="Kohler A."/>
            <person name="Barry K."/>
            <person name="Baskaran P."/>
            <person name="Daum C."/>
            <person name="Fauchery L."/>
            <person name="Ihrmark K."/>
            <person name="Kuo A."/>
            <person name="LaButti K."/>
            <person name="Lipzen A."/>
            <person name="Morin E."/>
            <person name="Grigoriev I.V."/>
            <person name="Henrissat B."/>
            <person name="Lindahl B."/>
            <person name="Martin F."/>
        </authorList>
    </citation>
    <scope>NUCLEOTIDE SEQUENCE</scope>
    <source>
        <strain evidence="2">JB14</strain>
    </source>
</reference>
<dbReference type="Proteomes" id="UP000799118">
    <property type="component" value="Unassembled WGS sequence"/>
</dbReference>
<accession>A0A6A4HPW2</accession>
<organism evidence="2 3">
    <name type="scientific">Gymnopus androsaceus JB14</name>
    <dbReference type="NCBI Taxonomy" id="1447944"/>
    <lineage>
        <taxon>Eukaryota</taxon>
        <taxon>Fungi</taxon>
        <taxon>Dikarya</taxon>
        <taxon>Basidiomycota</taxon>
        <taxon>Agaricomycotina</taxon>
        <taxon>Agaricomycetes</taxon>
        <taxon>Agaricomycetidae</taxon>
        <taxon>Agaricales</taxon>
        <taxon>Marasmiineae</taxon>
        <taxon>Omphalotaceae</taxon>
        <taxon>Gymnopus</taxon>
    </lineage>
</organism>
<dbReference type="AlphaFoldDB" id="A0A6A4HPW2"/>
<dbReference type="EMBL" id="ML769450">
    <property type="protein sequence ID" value="KAE9401052.1"/>
    <property type="molecule type" value="Genomic_DNA"/>
</dbReference>
<name>A0A6A4HPW2_9AGAR</name>
<evidence type="ECO:0000256" key="1">
    <source>
        <dbReference type="SAM" id="MobiDB-lite"/>
    </source>
</evidence>
<proteinExistence type="predicted"/>
<keyword evidence="3" id="KW-1185">Reference proteome</keyword>
<evidence type="ECO:0000313" key="2">
    <source>
        <dbReference type="EMBL" id="KAE9401052.1"/>
    </source>
</evidence>
<dbReference type="OrthoDB" id="432970at2759"/>
<evidence type="ECO:0000313" key="3">
    <source>
        <dbReference type="Proteomes" id="UP000799118"/>
    </source>
</evidence>
<feature type="region of interest" description="Disordered" evidence="1">
    <location>
        <begin position="1"/>
        <end position="21"/>
    </location>
</feature>